<sequence length="360" mass="41668">MMSFDVLEEMIKNIFSSSFLDGHNVEFLWHAGEPLLAGIKFYEKAISLIEKYNVKNIEVHQSVQTNAIPITDQWCDFFAKHNFNVGISVDGPKFLHDKNRRNWSNKGSFDQVMRGFCKLRSHDIGTGALCVLTREHLDYPEELFKFFIENGFESVGFNIEEIDNANLTSSLNLDKNIISSETLIRFRTFFSKLYDIWLPYSGKFDIREFQDFFNVSNLKISDSSYVREPDETKNLGIVTIHKNGDISPFSPEFAGAESEKYNNFIIGNVFEDKFDDLMFKNEYQVIYRDIEKKKESCQKECQYFSICGGDYASNSYFESGDISQTHSTACKLLRQELSDILLEKLIKTKYESDGKYSMAI</sequence>
<dbReference type="InterPro" id="IPR026357">
    <property type="entry name" value="rSAM_SPASM_GrrM_OscB"/>
</dbReference>
<comment type="caution">
    <text evidence="1">The sequence shown here is derived from an EMBL/GenBank/DDBJ whole genome shotgun (WGS) entry which is preliminary data.</text>
</comment>
<dbReference type="SUPFAM" id="SSF102114">
    <property type="entry name" value="Radical SAM enzymes"/>
    <property type="match status" value="1"/>
</dbReference>
<dbReference type="Proteomes" id="UP000029444">
    <property type="component" value="Unassembled WGS sequence"/>
</dbReference>
<dbReference type="InterPro" id="IPR023867">
    <property type="entry name" value="Sulphatase_maturase_rSAM"/>
</dbReference>
<organism evidence="1 2">
    <name type="scientific">Alcanivorax nanhaiticus</name>
    <dbReference type="NCBI Taxonomy" id="1177154"/>
    <lineage>
        <taxon>Bacteria</taxon>
        <taxon>Pseudomonadati</taxon>
        <taxon>Pseudomonadota</taxon>
        <taxon>Gammaproteobacteria</taxon>
        <taxon>Oceanospirillales</taxon>
        <taxon>Alcanivoracaceae</taxon>
        <taxon>Alcanivorax</taxon>
    </lineage>
</organism>
<gene>
    <name evidence="1" type="ORF">Y5S_01867</name>
</gene>
<dbReference type="PATRIC" id="fig|1177154.3.peg.1896"/>
<keyword evidence="2" id="KW-1185">Reference proteome</keyword>
<reference evidence="1 2" key="1">
    <citation type="submission" date="2012-09" db="EMBL/GenBank/DDBJ databases">
        <title>Genome Sequence of alkane-degrading Bacterium Alcanivorax sp. 19-m-6.</title>
        <authorList>
            <person name="Lai Q."/>
            <person name="Shao Z."/>
        </authorList>
    </citation>
    <scope>NUCLEOTIDE SEQUENCE [LARGE SCALE GENOMIC DNA]</scope>
    <source>
        <strain evidence="1 2">19-m-6</strain>
    </source>
</reference>
<proteinExistence type="predicted"/>
<dbReference type="PANTHER" id="PTHR43273:SF8">
    <property type="entry name" value="RADICAL SAM DOMAIN PROTEIN"/>
    <property type="match status" value="1"/>
</dbReference>
<dbReference type="PANTHER" id="PTHR43273">
    <property type="entry name" value="ANAEROBIC SULFATASE-MATURATING ENZYME HOMOLOG ASLB-RELATED"/>
    <property type="match status" value="1"/>
</dbReference>
<dbReference type="Gene3D" id="3.20.20.70">
    <property type="entry name" value="Aldolase class I"/>
    <property type="match status" value="1"/>
</dbReference>
<dbReference type="eggNOG" id="COG0641">
    <property type="taxonomic scope" value="Bacteria"/>
</dbReference>
<dbReference type="EMBL" id="ARXV01000006">
    <property type="protein sequence ID" value="KGD64959.1"/>
    <property type="molecule type" value="Genomic_DNA"/>
</dbReference>
<dbReference type="AlphaFoldDB" id="A0A095SKU0"/>
<dbReference type="STRING" id="1177154.Y5S_01867"/>
<dbReference type="InterPro" id="IPR013785">
    <property type="entry name" value="Aldolase_TIM"/>
</dbReference>
<accession>A0A095SKU0</accession>
<protein>
    <submittedName>
        <fullName evidence="1">Radical SAM protein</fullName>
    </submittedName>
</protein>
<dbReference type="GO" id="GO:0016491">
    <property type="term" value="F:oxidoreductase activity"/>
    <property type="evidence" value="ECO:0007669"/>
    <property type="project" value="InterPro"/>
</dbReference>
<evidence type="ECO:0000313" key="1">
    <source>
        <dbReference type="EMBL" id="KGD64959.1"/>
    </source>
</evidence>
<dbReference type="InterPro" id="IPR058240">
    <property type="entry name" value="rSAM_sf"/>
</dbReference>
<dbReference type="NCBIfam" id="TIGR04261">
    <property type="entry name" value="rSAM_GlyRichRpt"/>
    <property type="match status" value="1"/>
</dbReference>
<evidence type="ECO:0000313" key="2">
    <source>
        <dbReference type="Proteomes" id="UP000029444"/>
    </source>
</evidence>
<name>A0A095SKU0_9GAMM</name>